<dbReference type="SMART" id="SM00513">
    <property type="entry name" value="SAP"/>
    <property type="match status" value="1"/>
</dbReference>
<feature type="compositionally biased region" description="Basic and acidic residues" evidence="3">
    <location>
        <begin position="220"/>
        <end position="230"/>
    </location>
</feature>
<feature type="compositionally biased region" description="Basic and acidic residues" evidence="3">
    <location>
        <begin position="87"/>
        <end position="100"/>
    </location>
</feature>
<feature type="compositionally biased region" description="Basic and acidic residues" evidence="3">
    <location>
        <begin position="169"/>
        <end position="193"/>
    </location>
</feature>
<feature type="region of interest" description="Disordered" evidence="3">
    <location>
        <begin position="152"/>
        <end position="239"/>
    </location>
</feature>
<dbReference type="OrthoDB" id="445357at2759"/>
<evidence type="ECO:0000256" key="3">
    <source>
        <dbReference type="SAM" id="MobiDB-lite"/>
    </source>
</evidence>
<dbReference type="GO" id="GO:0005634">
    <property type="term" value="C:nucleus"/>
    <property type="evidence" value="ECO:0007669"/>
    <property type="project" value="TreeGrafter"/>
</dbReference>
<dbReference type="Proteomes" id="UP000053110">
    <property type="component" value="Unassembled WGS sequence"/>
</dbReference>
<reference evidence="5" key="2">
    <citation type="submission" date="2013-01" db="EMBL/GenBank/DDBJ databases">
        <title>The wheat powdery mildew genome reveals unique evolution of an obligate biotroph.</title>
        <authorList>
            <person name="Oberhaensli S."/>
            <person name="Wicker T."/>
            <person name="Keller B."/>
        </authorList>
    </citation>
    <scope>NUCLEOTIDE SEQUENCE</scope>
    <source>
        <strain evidence="5">96224</strain>
    </source>
</reference>
<evidence type="ECO:0000313" key="5">
    <source>
        <dbReference type="EMBL" id="EPQ65585.1"/>
    </source>
</evidence>
<feature type="region of interest" description="Disordered" evidence="3">
    <location>
        <begin position="35"/>
        <end position="70"/>
    </location>
</feature>
<evidence type="ECO:0000256" key="2">
    <source>
        <dbReference type="ARBA" id="ARBA00046328"/>
    </source>
</evidence>
<comment type="similarity">
    <text evidence="2">Belongs to the SAP domain-containing ribonucleoprotein family.</text>
</comment>
<dbReference type="InterPro" id="IPR003034">
    <property type="entry name" value="SAP_dom"/>
</dbReference>
<evidence type="ECO:0000313" key="7">
    <source>
        <dbReference type="Proteomes" id="UP000053110"/>
    </source>
</evidence>
<dbReference type="InterPro" id="IPR040746">
    <property type="entry name" value="THO1_MOS11_C"/>
</dbReference>
<organism evidence="6">
    <name type="scientific">Blumeria graminis f. sp. tritici 96224</name>
    <dbReference type="NCBI Taxonomy" id="1268274"/>
    <lineage>
        <taxon>Eukaryota</taxon>
        <taxon>Fungi</taxon>
        <taxon>Dikarya</taxon>
        <taxon>Ascomycota</taxon>
        <taxon>Pezizomycotina</taxon>
        <taxon>Leotiomycetes</taxon>
        <taxon>Erysiphales</taxon>
        <taxon>Erysiphaceae</taxon>
        <taxon>Blumeria</taxon>
    </lineage>
</organism>
<dbReference type="EMBL" id="KE375022">
    <property type="protein sequence ID" value="EPQ65585.1"/>
    <property type="molecule type" value="Genomic_DNA"/>
</dbReference>
<reference evidence="7" key="1">
    <citation type="journal article" date="2013" name="Nat. Genet.">
        <title>The wheat powdery mildew genome shows the unique evolution of an obligate biotroph.</title>
        <authorList>
            <person name="Wicker T."/>
            <person name="Oberhaensli S."/>
            <person name="Parlange F."/>
            <person name="Buchmann J.P."/>
            <person name="Shatalina M."/>
            <person name="Roffler S."/>
            <person name="Ben-David R."/>
            <person name="Dolezel J."/>
            <person name="Simkova H."/>
            <person name="Schulze-Lefert P."/>
            <person name="Spanu P.D."/>
            <person name="Bruggmann R."/>
            <person name="Amselem J."/>
            <person name="Quesneville H."/>
            <person name="Ver Loren van Themaat E."/>
            <person name="Paape T."/>
            <person name="Shimizu K.K."/>
            <person name="Keller B."/>
        </authorList>
    </citation>
    <scope>NUCLEOTIDE SEQUENCE [LARGE SCALE GENOMIC DNA]</scope>
    <source>
        <strain evidence="7">96224</strain>
    </source>
</reference>
<dbReference type="AlphaFoldDB" id="A0A061HP71"/>
<name>A0A061HP71_BLUGR</name>
<dbReference type="PROSITE" id="PS50800">
    <property type="entry name" value="SAP"/>
    <property type="match status" value="1"/>
</dbReference>
<dbReference type="EMBL" id="UIGY01000049">
    <property type="protein sequence ID" value="SUZ09436.1"/>
    <property type="molecule type" value="Genomic_DNA"/>
</dbReference>
<dbReference type="GO" id="GO:0016973">
    <property type="term" value="P:poly(A)+ mRNA export from nucleus"/>
    <property type="evidence" value="ECO:0007669"/>
    <property type="project" value="TreeGrafter"/>
</dbReference>
<keyword evidence="1" id="KW-0597">Phosphoprotein</keyword>
<reference evidence="6" key="3">
    <citation type="submission" date="2018-07" db="EMBL/GenBank/DDBJ databases">
        <authorList>
            <person name="Quirk P.G."/>
            <person name="Krulwich T.A."/>
        </authorList>
    </citation>
    <scope>NUCLEOTIDE SEQUENCE</scope>
    <source>
        <strain evidence="6">96224</strain>
    </source>
</reference>
<evidence type="ECO:0000256" key="1">
    <source>
        <dbReference type="ARBA" id="ARBA00022553"/>
    </source>
</evidence>
<dbReference type="Pfam" id="PF02037">
    <property type="entry name" value="SAP"/>
    <property type="match status" value="1"/>
</dbReference>
<dbReference type="InterPro" id="IPR036361">
    <property type="entry name" value="SAP_dom_sf"/>
</dbReference>
<feature type="compositionally biased region" description="Basic and acidic residues" evidence="3">
    <location>
        <begin position="36"/>
        <end position="46"/>
    </location>
</feature>
<dbReference type="SUPFAM" id="SSF68906">
    <property type="entry name" value="SAP domain"/>
    <property type="match status" value="1"/>
</dbReference>
<feature type="region of interest" description="Disordered" evidence="3">
    <location>
        <begin position="87"/>
        <end position="106"/>
    </location>
</feature>
<sequence length="239" mass="26671">MATEYPLLKVPDLKKLLQERGLAVSGNKAELISRLVADDKKSKSNADEIDWDEDDKATSSGPVPPFEEMAQSEITVIQVEKVEEIPEKADDTFEVPKPEETVDAPESILPVYTIGLEDSDMIQEAEKRAARAKRFGISQDEEAIKLAERARKFGIKDNDGSIQGLDNALPERKPKRVREERGYRTNSRSEKRQASNNRAKVNPKNKTDSNKLAPVASDDPVEKSKAEARAKRFARPVVS</sequence>
<evidence type="ECO:0000313" key="6">
    <source>
        <dbReference type="EMBL" id="SUZ09436.1"/>
    </source>
</evidence>
<dbReference type="Pfam" id="PF18592">
    <property type="entry name" value="Tho1_MOS11_C"/>
    <property type="match status" value="1"/>
</dbReference>
<dbReference type="Gene3D" id="1.10.720.30">
    <property type="entry name" value="SAP domain"/>
    <property type="match status" value="1"/>
</dbReference>
<feature type="domain" description="SAP" evidence="4">
    <location>
        <begin position="5"/>
        <end position="39"/>
    </location>
</feature>
<dbReference type="PANTHER" id="PTHR46551:SF1">
    <property type="entry name" value="SAP DOMAIN-CONTAINING RIBONUCLEOPROTEIN"/>
    <property type="match status" value="1"/>
</dbReference>
<dbReference type="PANTHER" id="PTHR46551">
    <property type="entry name" value="SAP DOMAIN-CONTAINING RIBONUCLEOPROTEIN"/>
    <property type="match status" value="1"/>
</dbReference>
<evidence type="ECO:0000259" key="4">
    <source>
        <dbReference type="PROSITE" id="PS50800"/>
    </source>
</evidence>
<accession>A0A061HP71</accession>
<dbReference type="HOGENOM" id="CLU_063282_0_0_1"/>
<gene>
    <name evidence="5" type="ORF">BGT96224_4600</name>
    <name evidence="6" type="ORF">BGT96224V2_LOCUS2606</name>
</gene>
<dbReference type="InterPro" id="IPR052240">
    <property type="entry name" value="SAP_domain_ribonucleoprotein"/>
</dbReference>
<protein>
    <submittedName>
        <fullName evidence="6">Bgt-4600</fullName>
    </submittedName>
</protein>
<proteinExistence type="inferred from homology"/>